<comment type="caution">
    <text evidence="1">The sequence shown here is derived from an EMBL/GenBank/DDBJ whole genome shotgun (WGS) entry which is preliminary data.</text>
</comment>
<accession>A0A841HFU8</accession>
<protein>
    <submittedName>
        <fullName evidence="1">Glycyl-tRNA synthetase beta subunit</fullName>
    </submittedName>
</protein>
<keyword evidence="1" id="KW-0030">Aminoacyl-tRNA synthetase</keyword>
<dbReference type="RefSeq" id="WP_184329042.1">
    <property type="nucleotide sequence ID" value="NZ_JACHHZ010000001.1"/>
</dbReference>
<dbReference type="EMBL" id="JACHHZ010000001">
    <property type="protein sequence ID" value="MBB6091230.1"/>
    <property type="molecule type" value="Genomic_DNA"/>
</dbReference>
<keyword evidence="1" id="KW-0436">Ligase</keyword>
<proteinExistence type="predicted"/>
<keyword evidence="2" id="KW-1185">Reference proteome</keyword>
<evidence type="ECO:0000313" key="1">
    <source>
        <dbReference type="EMBL" id="MBB6091230.1"/>
    </source>
</evidence>
<reference evidence="1 2" key="1">
    <citation type="submission" date="2020-08" db="EMBL/GenBank/DDBJ databases">
        <title>Genomic Encyclopedia of Type Strains, Phase IV (KMG-IV): sequencing the most valuable type-strain genomes for metagenomic binning, comparative biology and taxonomic classification.</title>
        <authorList>
            <person name="Goeker M."/>
        </authorList>
    </citation>
    <scope>NUCLEOTIDE SEQUENCE [LARGE SCALE GENOMIC DNA]</scope>
    <source>
        <strain evidence="1 2">DSM 26723</strain>
    </source>
</reference>
<dbReference type="Proteomes" id="UP000588068">
    <property type="component" value="Unassembled WGS sequence"/>
</dbReference>
<dbReference type="GO" id="GO:0004812">
    <property type="term" value="F:aminoacyl-tRNA ligase activity"/>
    <property type="evidence" value="ECO:0007669"/>
    <property type="project" value="UniProtKB-KW"/>
</dbReference>
<gene>
    <name evidence="1" type="ORF">HNQ60_000076</name>
</gene>
<name>A0A841HFU8_9GAMM</name>
<sequence length="78" mass="8908">MVFANRQPDDPVAEYVRTFLEWRLRYGMEDPCMQELHAAVLAEREKLTLTHVQRAQLLALADRIVREQGSANAARLAG</sequence>
<dbReference type="AlphaFoldDB" id="A0A841HFU8"/>
<organism evidence="1 2">
    <name type="scientific">Povalibacter uvarum</name>
    <dbReference type="NCBI Taxonomy" id="732238"/>
    <lineage>
        <taxon>Bacteria</taxon>
        <taxon>Pseudomonadati</taxon>
        <taxon>Pseudomonadota</taxon>
        <taxon>Gammaproteobacteria</taxon>
        <taxon>Steroidobacterales</taxon>
        <taxon>Steroidobacteraceae</taxon>
        <taxon>Povalibacter</taxon>
    </lineage>
</organism>
<evidence type="ECO:0000313" key="2">
    <source>
        <dbReference type="Proteomes" id="UP000588068"/>
    </source>
</evidence>